<evidence type="ECO:0000256" key="1">
    <source>
        <dbReference type="ARBA" id="ARBA00004651"/>
    </source>
</evidence>
<comment type="caution">
    <text evidence="7">The sequence shown here is derived from an EMBL/GenBank/DDBJ whole genome shotgun (WGS) entry which is preliminary data.</text>
</comment>
<gene>
    <name evidence="7" type="ORF">OCK74_20630</name>
</gene>
<feature type="transmembrane region" description="Helical" evidence="6">
    <location>
        <begin position="184"/>
        <end position="204"/>
    </location>
</feature>
<evidence type="ECO:0000313" key="7">
    <source>
        <dbReference type="EMBL" id="MCU7551539.1"/>
    </source>
</evidence>
<feature type="transmembrane region" description="Helical" evidence="6">
    <location>
        <begin position="435"/>
        <end position="453"/>
    </location>
</feature>
<feature type="transmembrane region" description="Helical" evidence="6">
    <location>
        <begin position="304"/>
        <end position="325"/>
    </location>
</feature>
<keyword evidence="8" id="KW-1185">Reference proteome</keyword>
<keyword evidence="5 6" id="KW-0472">Membrane</keyword>
<reference evidence="7" key="2">
    <citation type="submission" date="2023-04" db="EMBL/GenBank/DDBJ databases">
        <title>Paracnuella aquatica gen. nov., sp. nov., a member of the family Chitinophagaceae isolated from a hot spring.</title>
        <authorList>
            <person name="Wang C."/>
        </authorList>
    </citation>
    <scope>NUCLEOTIDE SEQUENCE</scope>
    <source>
        <strain evidence="7">LB-8</strain>
    </source>
</reference>
<feature type="transmembrane region" description="Helical" evidence="6">
    <location>
        <begin position="84"/>
        <end position="106"/>
    </location>
</feature>
<feature type="transmembrane region" description="Helical" evidence="6">
    <location>
        <begin position="225"/>
        <end position="242"/>
    </location>
</feature>
<dbReference type="InterPro" id="IPR050833">
    <property type="entry name" value="Poly_Biosynth_Transport"/>
</dbReference>
<feature type="transmembrane region" description="Helical" evidence="6">
    <location>
        <begin position="345"/>
        <end position="363"/>
    </location>
</feature>
<feature type="transmembrane region" description="Helical" evidence="6">
    <location>
        <begin position="126"/>
        <end position="147"/>
    </location>
</feature>
<evidence type="ECO:0000256" key="2">
    <source>
        <dbReference type="ARBA" id="ARBA00022475"/>
    </source>
</evidence>
<dbReference type="RefSeq" id="WP_279298978.1">
    <property type="nucleotide sequence ID" value="NZ_JAOTIF010000021.1"/>
</dbReference>
<keyword evidence="3 6" id="KW-0812">Transmembrane</keyword>
<dbReference type="Proteomes" id="UP001155483">
    <property type="component" value="Unassembled WGS sequence"/>
</dbReference>
<keyword evidence="4 6" id="KW-1133">Transmembrane helix</keyword>
<reference evidence="7" key="1">
    <citation type="submission" date="2022-09" db="EMBL/GenBank/DDBJ databases">
        <authorList>
            <person name="Yuan C."/>
            <person name="Ke Z."/>
        </authorList>
    </citation>
    <scope>NUCLEOTIDE SEQUENCE</scope>
    <source>
        <strain evidence="7">LB-8</strain>
    </source>
</reference>
<dbReference type="EMBL" id="JAOTIF010000021">
    <property type="protein sequence ID" value="MCU7551539.1"/>
    <property type="molecule type" value="Genomic_DNA"/>
</dbReference>
<evidence type="ECO:0000256" key="4">
    <source>
        <dbReference type="ARBA" id="ARBA00022989"/>
    </source>
</evidence>
<accession>A0A9X2XXU5</accession>
<feature type="transmembrane region" description="Helical" evidence="6">
    <location>
        <begin position="159"/>
        <end position="178"/>
    </location>
</feature>
<proteinExistence type="predicted"/>
<dbReference type="AlphaFoldDB" id="A0A9X2XXU5"/>
<comment type="subcellular location">
    <subcellularLocation>
        <location evidence="1">Cell membrane</location>
        <topology evidence="1">Multi-pass membrane protein</topology>
    </subcellularLocation>
</comment>
<feature type="transmembrane region" description="Helical" evidence="6">
    <location>
        <begin position="400"/>
        <end position="423"/>
    </location>
</feature>
<protein>
    <submittedName>
        <fullName evidence="7">Lipopolysaccharide biosynthesis protein</fullName>
    </submittedName>
</protein>
<name>A0A9X2XXU5_9BACT</name>
<dbReference type="PANTHER" id="PTHR30250:SF11">
    <property type="entry name" value="O-ANTIGEN TRANSPORTER-RELATED"/>
    <property type="match status" value="1"/>
</dbReference>
<feature type="transmembrane region" description="Helical" evidence="6">
    <location>
        <begin position="248"/>
        <end position="270"/>
    </location>
</feature>
<sequence>MSTIRRQSIISSFVVYFGFALGFLNTYLFTREGGGFTKEQYGLTATFIAIANIMHSVASLGMPSFISKFFPYYKARLDRSNNDMLGVALLFNCIGFLFVIIFGFAFKDIVIERFNNSPDVQVYYNWLFIFGFGLTIYTLLESYGWQIRKAVLTTFLREVLFRAFTTTLILAMTFGIITKFDIFIKVYSFNYLFIALVLFAYILFTKKGKLVFKISRVTEKFFNKILSICSLTWTGGLISNVSRVFDTLIIAAILPNGLGHAAIFTLGQFISSLIQAPQRGIISASIGPLSQAWREKNMEKIDQVYHRSSINQLVFSTAMFCLIWLNFEDGITTFHLQPDYLQAKHVFLFIGLSCIIDMGTGLNSQIIGTSTYWRFEFISSLVLLGFSLPLNYFLTKHLGIVGPAISNLVALTAYNFIRYLFLLRRFNLQPFTAKSLYTIILAAGCYIICFWLFDSYRGLEWMIVRSLLYLVLFGAGAIILKLSPDVLHLWDAIVNKLKGNKQQ</sequence>
<evidence type="ECO:0000256" key="5">
    <source>
        <dbReference type="ARBA" id="ARBA00023136"/>
    </source>
</evidence>
<evidence type="ECO:0000313" key="8">
    <source>
        <dbReference type="Proteomes" id="UP001155483"/>
    </source>
</evidence>
<feature type="transmembrane region" description="Helical" evidence="6">
    <location>
        <begin position="9"/>
        <end position="29"/>
    </location>
</feature>
<dbReference type="GO" id="GO:0005886">
    <property type="term" value="C:plasma membrane"/>
    <property type="evidence" value="ECO:0007669"/>
    <property type="project" value="UniProtKB-SubCell"/>
</dbReference>
<feature type="transmembrane region" description="Helical" evidence="6">
    <location>
        <begin position="41"/>
        <end position="63"/>
    </location>
</feature>
<evidence type="ECO:0000256" key="3">
    <source>
        <dbReference type="ARBA" id="ARBA00022692"/>
    </source>
</evidence>
<feature type="transmembrane region" description="Helical" evidence="6">
    <location>
        <begin position="459"/>
        <end position="480"/>
    </location>
</feature>
<keyword evidence="2" id="KW-1003">Cell membrane</keyword>
<organism evidence="7 8">
    <name type="scientific">Paraflavisolibacter caeni</name>
    <dbReference type="NCBI Taxonomy" id="2982496"/>
    <lineage>
        <taxon>Bacteria</taxon>
        <taxon>Pseudomonadati</taxon>
        <taxon>Bacteroidota</taxon>
        <taxon>Chitinophagia</taxon>
        <taxon>Chitinophagales</taxon>
        <taxon>Chitinophagaceae</taxon>
        <taxon>Paraflavisolibacter</taxon>
    </lineage>
</organism>
<evidence type="ECO:0000256" key="6">
    <source>
        <dbReference type="SAM" id="Phobius"/>
    </source>
</evidence>
<dbReference type="PANTHER" id="PTHR30250">
    <property type="entry name" value="PST FAMILY PREDICTED COLANIC ACID TRANSPORTER"/>
    <property type="match status" value="1"/>
</dbReference>
<feature type="transmembrane region" description="Helical" evidence="6">
    <location>
        <begin position="375"/>
        <end position="394"/>
    </location>
</feature>